<keyword evidence="1" id="KW-0472">Membrane</keyword>
<name>E9G9B4_DAPPU</name>
<sequence>MRVTGRNGRYYWTVAGSFLFVSALVIYHGSRQVLLEFQSEHLAAAGHQQFIQIPVLESDDPPVECRCDRNPSVVGRSSCSREADRRGSNQSVVSYSLFGHPDENDQVLKRYFSSIEARAARIRRYYPGWIMRVYHNLSAADELKYLCPLSCPGGGQHLELIETNVDLCHVESIRTDVINSALIQRLNPRMWRFLVMLDPLVDRFMSRDVDSDIIPREVAAVRQWLQSNFTFHVMRDHPSHGGFMLAGLWGAKSVQRRDLIRRLGQAMIWTSQNDDYQTDQNRLDFFVWPFATFDVMAHDSYFCNNWVMKVGQVTPSFPFPTRRIGHNFTGLDLVRKDIADHIVTCPYECRPLNHKDWLLC</sequence>
<feature type="transmembrane region" description="Helical" evidence="1">
    <location>
        <begin position="12"/>
        <end position="30"/>
    </location>
</feature>
<accession>E9G9B4</accession>
<dbReference type="eggNOG" id="ENOG502RXVF">
    <property type="taxonomic scope" value="Eukaryota"/>
</dbReference>
<dbReference type="InParanoid" id="E9G9B4"/>
<dbReference type="OrthoDB" id="204305at2759"/>
<dbReference type="AlphaFoldDB" id="E9G9B4"/>
<dbReference type="EMBL" id="GL732535">
    <property type="protein sequence ID" value="EFX84108.1"/>
    <property type="molecule type" value="Genomic_DNA"/>
</dbReference>
<dbReference type="OMA" id="IMDERIH"/>
<proteinExistence type="predicted"/>
<evidence type="ECO:0000313" key="3">
    <source>
        <dbReference type="Proteomes" id="UP000000305"/>
    </source>
</evidence>
<keyword evidence="1" id="KW-0812">Transmembrane</keyword>
<protein>
    <recommendedName>
        <fullName evidence="4">Lactosylceramide</fullName>
    </recommendedName>
</protein>
<dbReference type="HOGENOM" id="CLU_064809_0_0_1"/>
<reference evidence="2 3" key="1">
    <citation type="journal article" date="2011" name="Science">
        <title>The ecoresponsive genome of Daphnia pulex.</title>
        <authorList>
            <person name="Colbourne J.K."/>
            <person name="Pfrender M.E."/>
            <person name="Gilbert D."/>
            <person name="Thomas W.K."/>
            <person name="Tucker A."/>
            <person name="Oakley T.H."/>
            <person name="Tokishita S."/>
            <person name="Aerts A."/>
            <person name="Arnold G.J."/>
            <person name="Basu M.K."/>
            <person name="Bauer D.J."/>
            <person name="Caceres C.E."/>
            <person name="Carmel L."/>
            <person name="Casola C."/>
            <person name="Choi J.H."/>
            <person name="Detter J.C."/>
            <person name="Dong Q."/>
            <person name="Dusheyko S."/>
            <person name="Eads B.D."/>
            <person name="Frohlich T."/>
            <person name="Geiler-Samerotte K.A."/>
            <person name="Gerlach D."/>
            <person name="Hatcher P."/>
            <person name="Jogdeo S."/>
            <person name="Krijgsveld J."/>
            <person name="Kriventseva E.V."/>
            <person name="Kultz D."/>
            <person name="Laforsch C."/>
            <person name="Lindquist E."/>
            <person name="Lopez J."/>
            <person name="Manak J.R."/>
            <person name="Muller J."/>
            <person name="Pangilinan J."/>
            <person name="Patwardhan R.P."/>
            <person name="Pitluck S."/>
            <person name="Pritham E.J."/>
            <person name="Rechtsteiner A."/>
            <person name="Rho M."/>
            <person name="Rogozin I.B."/>
            <person name="Sakarya O."/>
            <person name="Salamov A."/>
            <person name="Schaack S."/>
            <person name="Shapiro H."/>
            <person name="Shiga Y."/>
            <person name="Skalitzky C."/>
            <person name="Smith Z."/>
            <person name="Souvorov A."/>
            <person name="Sung W."/>
            <person name="Tang Z."/>
            <person name="Tsuchiya D."/>
            <person name="Tu H."/>
            <person name="Vos H."/>
            <person name="Wang M."/>
            <person name="Wolf Y.I."/>
            <person name="Yamagata H."/>
            <person name="Yamada T."/>
            <person name="Ye Y."/>
            <person name="Shaw J.R."/>
            <person name="Andrews J."/>
            <person name="Crease T.J."/>
            <person name="Tang H."/>
            <person name="Lucas S.M."/>
            <person name="Robertson H.M."/>
            <person name="Bork P."/>
            <person name="Koonin E.V."/>
            <person name="Zdobnov E.M."/>
            <person name="Grigoriev I.V."/>
            <person name="Lynch M."/>
            <person name="Boore J.L."/>
        </authorList>
    </citation>
    <scope>NUCLEOTIDE SEQUENCE [LARGE SCALE GENOMIC DNA]</scope>
</reference>
<keyword evidence="3" id="KW-1185">Reference proteome</keyword>
<evidence type="ECO:0000256" key="1">
    <source>
        <dbReference type="SAM" id="Phobius"/>
    </source>
</evidence>
<evidence type="ECO:0000313" key="2">
    <source>
        <dbReference type="EMBL" id="EFX84108.1"/>
    </source>
</evidence>
<keyword evidence="1" id="KW-1133">Transmembrane helix</keyword>
<dbReference type="KEGG" id="dpx:DAPPUDRAFT_315290"/>
<dbReference type="Proteomes" id="UP000000305">
    <property type="component" value="Unassembled WGS sequence"/>
</dbReference>
<dbReference type="PhylomeDB" id="E9G9B4"/>
<organism evidence="2 3">
    <name type="scientific">Daphnia pulex</name>
    <name type="common">Water flea</name>
    <dbReference type="NCBI Taxonomy" id="6669"/>
    <lineage>
        <taxon>Eukaryota</taxon>
        <taxon>Metazoa</taxon>
        <taxon>Ecdysozoa</taxon>
        <taxon>Arthropoda</taxon>
        <taxon>Crustacea</taxon>
        <taxon>Branchiopoda</taxon>
        <taxon>Diplostraca</taxon>
        <taxon>Cladocera</taxon>
        <taxon>Anomopoda</taxon>
        <taxon>Daphniidae</taxon>
        <taxon>Daphnia</taxon>
    </lineage>
</organism>
<gene>
    <name evidence="2" type="ORF">DAPPUDRAFT_315290</name>
</gene>
<evidence type="ECO:0008006" key="4">
    <source>
        <dbReference type="Google" id="ProtNLM"/>
    </source>
</evidence>